<dbReference type="HOGENOM" id="CLU_036645_1_0_1"/>
<dbReference type="PANTHER" id="PTHR20881">
    <property type="entry name" value="3-METHYL-2-OXOBUTANOATE HYDROXYMETHYLTRANSFERASE"/>
    <property type="match status" value="1"/>
</dbReference>
<dbReference type="UniPathway" id="UPA00028">
    <property type="reaction ID" value="UER00003"/>
</dbReference>
<dbReference type="GO" id="GO:0005739">
    <property type="term" value="C:mitochondrion"/>
    <property type="evidence" value="ECO:0007669"/>
    <property type="project" value="TreeGrafter"/>
</dbReference>
<organism evidence="8 9">
    <name type="scientific">Pichia sorbitophila (strain ATCC MYA-4447 / BCRC 22081 / CBS 7064 / NBRC 10061 / NRRL Y-12695)</name>
    <name type="common">Hybrid yeast</name>
    <dbReference type="NCBI Taxonomy" id="559304"/>
    <lineage>
        <taxon>Eukaryota</taxon>
        <taxon>Fungi</taxon>
        <taxon>Dikarya</taxon>
        <taxon>Ascomycota</taxon>
        <taxon>Saccharomycotina</taxon>
        <taxon>Pichiomycetes</taxon>
        <taxon>Debaryomycetaceae</taxon>
        <taxon>Millerozyma</taxon>
    </lineage>
</organism>
<dbReference type="SUPFAM" id="SSF51621">
    <property type="entry name" value="Phosphoenolpyruvate/pyruvate domain"/>
    <property type="match status" value="1"/>
</dbReference>
<dbReference type="EC" id="2.1.2.11" evidence="4 7"/>
<evidence type="ECO:0000256" key="4">
    <source>
        <dbReference type="ARBA" id="ARBA00012618"/>
    </source>
</evidence>
<dbReference type="FunFam" id="3.20.20.60:FF:000003">
    <property type="entry name" value="3-methyl-2-oxobutanoate hydroxymethyltransferase"/>
    <property type="match status" value="1"/>
</dbReference>
<dbReference type="NCBIfam" id="TIGR00222">
    <property type="entry name" value="panB"/>
    <property type="match status" value="1"/>
</dbReference>
<dbReference type="eggNOG" id="KOG2949">
    <property type="taxonomic scope" value="Eukaryota"/>
</dbReference>
<dbReference type="PIRSF" id="PIRSF000388">
    <property type="entry name" value="Pantoate_hydroxy_MeTrfase"/>
    <property type="match status" value="1"/>
</dbReference>
<evidence type="ECO:0000313" key="8">
    <source>
        <dbReference type="EMBL" id="CCE78242.1"/>
    </source>
</evidence>
<comment type="subunit">
    <text evidence="3">Homotetramer.</text>
</comment>
<dbReference type="HAMAP" id="MF_00156">
    <property type="entry name" value="PanB"/>
    <property type="match status" value="1"/>
</dbReference>
<accession>G8YRQ5</accession>
<evidence type="ECO:0000256" key="7">
    <source>
        <dbReference type="RuleBase" id="RU362100"/>
    </source>
</evidence>
<reference evidence="8 9" key="1">
    <citation type="journal article" date="2012" name="G3 (Bethesda)">
        <title>Pichia sorbitophila, an interspecies yeast hybrid reveals early steps of genome resolution following polyploidization.</title>
        <authorList>
            <person name="Leh Louis V."/>
            <person name="Despons L."/>
            <person name="Friedrich A."/>
            <person name="Martin T."/>
            <person name="Durrens P."/>
            <person name="Casaregola S."/>
            <person name="Neuveglise C."/>
            <person name="Fairhead C."/>
            <person name="Marck C."/>
            <person name="Cruz J.A."/>
            <person name="Straub M.L."/>
            <person name="Kugler V."/>
            <person name="Sacerdot C."/>
            <person name="Uzunov Z."/>
            <person name="Thierry A."/>
            <person name="Weiss S."/>
            <person name="Bleykasten C."/>
            <person name="De Montigny J."/>
            <person name="Jacques N."/>
            <person name="Jung P."/>
            <person name="Lemaire M."/>
            <person name="Mallet S."/>
            <person name="Morel G."/>
            <person name="Richard G.F."/>
            <person name="Sarkar A."/>
            <person name="Savel G."/>
            <person name="Schacherer J."/>
            <person name="Seret M.L."/>
            <person name="Talla E."/>
            <person name="Samson G."/>
            <person name="Jubin C."/>
            <person name="Poulain J."/>
            <person name="Vacherie B."/>
            <person name="Barbe V."/>
            <person name="Pelletier E."/>
            <person name="Sherman D.J."/>
            <person name="Westhof E."/>
            <person name="Weissenbach J."/>
            <person name="Baret P.V."/>
            <person name="Wincker P."/>
            <person name="Gaillardin C."/>
            <person name="Dujon B."/>
            <person name="Souciet J.L."/>
        </authorList>
    </citation>
    <scope>NUCLEOTIDE SEQUENCE [LARGE SCALE GENOMIC DNA]</scope>
    <source>
        <strain evidence="9">ATCC MYA-4447 / BCRC 22081 / CBS 7064 / NBRC 10061 / NRRL Y-12695</strain>
    </source>
</reference>
<dbReference type="OMA" id="VLVWTDM"/>
<dbReference type="Gene3D" id="3.20.20.60">
    <property type="entry name" value="Phosphoenolpyruvate-binding domains"/>
    <property type="match status" value="1"/>
</dbReference>
<name>G8YRQ5_PICSO</name>
<dbReference type="InterPro" id="IPR003700">
    <property type="entry name" value="Pantoate_hydroxy_MeTrfase"/>
</dbReference>
<evidence type="ECO:0000313" key="9">
    <source>
        <dbReference type="Proteomes" id="UP000005222"/>
    </source>
</evidence>
<dbReference type="EMBL" id="FO082057">
    <property type="protein sequence ID" value="CCE78242.1"/>
    <property type="molecule type" value="Genomic_DNA"/>
</dbReference>
<comment type="pathway">
    <text evidence="1 7">Cofactor biosynthesis; (R)-pantothenate biosynthesis; (R)-pantoate from 3-methyl-2-oxobutanoate: step 1/2.</text>
</comment>
<dbReference type="STRING" id="559304.G8YRQ5"/>
<dbReference type="AlphaFoldDB" id="G8YRQ5"/>
<sequence length="314" mass="34349">MFSSFKQLKSCGRSLRYLSMSRSQLSAQVSAKRYSITDIQELHRQRKPISMITAYDYISGKYAEKADIEVVLVGDSLAMVSLGYESTNEITLEEFLYHVRAVARGNRTSLLVSDVPFGYFEESTEQAVRTAARFIREGKVQALKLEGGRAVAPTVQKLTSIGVPVMGHVGLMPQHHNALGGFKVQGTSVADAVAILDDCRALEQAGAFAVVLECVPAKLAEKLTESLSIPTIGIGAGPHCSGQVLVMSDMLGMGDPSETTTPKFVKQYGDFFSHAVRSLAQYKKDVQRGSFPDVDLHSYKIKKDVLSKFTDKLN</sequence>
<dbReference type="InterPro" id="IPR040442">
    <property type="entry name" value="Pyrv_kinase-like_dom_sf"/>
</dbReference>
<dbReference type="GO" id="GO:0000287">
    <property type="term" value="F:magnesium ion binding"/>
    <property type="evidence" value="ECO:0007669"/>
    <property type="project" value="TreeGrafter"/>
</dbReference>
<comment type="similarity">
    <text evidence="2 7">Belongs to the PanB family.</text>
</comment>
<dbReference type="Proteomes" id="UP000005222">
    <property type="component" value="Chromosome C"/>
</dbReference>
<evidence type="ECO:0000256" key="2">
    <source>
        <dbReference type="ARBA" id="ARBA00008676"/>
    </source>
</evidence>
<comment type="function">
    <text evidence="7">Catalyzes the reversible reaction in which hydroxymethyl group from 5,10-methylenetetrahydrofolate is transferred onto alpha-ketoisovalerate to form ketopantoate.</text>
</comment>
<dbReference type="GO" id="GO:0015940">
    <property type="term" value="P:pantothenate biosynthetic process"/>
    <property type="evidence" value="ECO:0007669"/>
    <property type="project" value="UniProtKB-UniPathway"/>
</dbReference>
<proteinExistence type="inferred from homology"/>
<dbReference type="CDD" id="cd06557">
    <property type="entry name" value="KPHMT-like"/>
    <property type="match status" value="1"/>
</dbReference>
<keyword evidence="7" id="KW-0566">Pantothenate biosynthesis</keyword>
<dbReference type="NCBIfam" id="NF001452">
    <property type="entry name" value="PRK00311.1"/>
    <property type="match status" value="1"/>
</dbReference>
<keyword evidence="9" id="KW-1185">Reference proteome</keyword>
<dbReference type="GO" id="GO:0003864">
    <property type="term" value="F:3-methyl-2-oxobutanoate hydroxymethyltransferase activity"/>
    <property type="evidence" value="ECO:0007669"/>
    <property type="project" value="UniProtKB-EC"/>
</dbReference>
<evidence type="ECO:0000256" key="6">
    <source>
        <dbReference type="ARBA" id="ARBA00049172"/>
    </source>
</evidence>
<gene>
    <name evidence="8" type="primary">Piso0_000860</name>
    <name evidence="8" type="ORF">GNLVRS01_PISO0C05612g</name>
</gene>
<protein>
    <recommendedName>
        <fullName evidence="4 7">3-methyl-2-oxobutanoate hydroxymethyltransferase</fullName>
        <ecNumber evidence="4 7">2.1.2.11</ecNumber>
    </recommendedName>
</protein>
<dbReference type="FunCoup" id="G8YRQ5">
    <property type="interactions" value="267"/>
</dbReference>
<dbReference type="InParanoid" id="G8YRQ5"/>
<keyword evidence="5 7" id="KW-0808">Transferase</keyword>
<dbReference type="Pfam" id="PF02548">
    <property type="entry name" value="Pantoate_transf"/>
    <property type="match status" value="1"/>
</dbReference>
<evidence type="ECO:0000256" key="3">
    <source>
        <dbReference type="ARBA" id="ARBA00011881"/>
    </source>
</evidence>
<dbReference type="OrthoDB" id="425211at2759"/>
<evidence type="ECO:0000256" key="5">
    <source>
        <dbReference type="ARBA" id="ARBA00022679"/>
    </source>
</evidence>
<evidence type="ECO:0000256" key="1">
    <source>
        <dbReference type="ARBA" id="ARBA00005033"/>
    </source>
</evidence>
<dbReference type="PANTHER" id="PTHR20881:SF0">
    <property type="entry name" value="3-METHYL-2-OXOBUTANOATE HYDROXYMETHYLTRANSFERASE"/>
    <property type="match status" value="1"/>
</dbReference>
<comment type="catalytic activity">
    <reaction evidence="6 7">
        <text>(6R)-5,10-methylene-5,6,7,8-tetrahydrofolate + 3-methyl-2-oxobutanoate + H2O = 2-dehydropantoate + (6S)-5,6,7,8-tetrahydrofolate</text>
        <dbReference type="Rhea" id="RHEA:11824"/>
        <dbReference type="ChEBI" id="CHEBI:11561"/>
        <dbReference type="ChEBI" id="CHEBI:11851"/>
        <dbReference type="ChEBI" id="CHEBI:15377"/>
        <dbReference type="ChEBI" id="CHEBI:15636"/>
        <dbReference type="ChEBI" id="CHEBI:57453"/>
        <dbReference type="EC" id="2.1.2.11"/>
    </reaction>
</comment>
<dbReference type="InterPro" id="IPR015813">
    <property type="entry name" value="Pyrv/PenolPyrv_kinase-like_dom"/>
</dbReference>